<evidence type="ECO:0000256" key="1">
    <source>
        <dbReference type="ARBA" id="ARBA00004123"/>
    </source>
</evidence>
<keyword evidence="4" id="KW-0995">Kinetochore</keyword>
<dbReference type="PANTHER" id="PTHR34832:SF1">
    <property type="entry name" value="CENTROMERE PROTEIN W"/>
    <property type="match status" value="1"/>
</dbReference>
<comment type="subcellular location">
    <subcellularLocation>
        <location evidence="2">Chromosome</location>
        <location evidence="2">Centromere</location>
        <location evidence="2">Kinetochore</location>
    </subcellularLocation>
    <subcellularLocation>
        <location evidence="1">Nucleus</location>
    </subcellularLocation>
</comment>
<organism evidence="9 10">
    <name type="scientific">Sporisorium scitamineum</name>
    <dbReference type="NCBI Taxonomy" id="49012"/>
    <lineage>
        <taxon>Eukaryota</taxon>
        <taxon>Fungi</taxon>
        <taxon>Dikarya</taxon>
        <taxon>Basidiomycota</taxon>
        <taxon>Ustilaginomycotina</taxon>
        <taxon>Ustilaginomycetes</taxon>
        <taxon>Ustilaginales</taxon>
        <taxon>Ustilaginaceae</taxon>
        <taxon>Sporisorium</taxon>
    </lineage>
</organism>
<evidence type="ECO:0000256" key="3">
    <source>
        <dbReference type="ARBA" id="ARBA00022454"/>
    </source>
</evidence>
<evidence type="ECO:0000256" key="4">
    <source>
        <dbReference type="ARBA" id="ARBA00022838"/>
    </source>
</evidence>
<evidence type="ECO:0000256" key="8">
    <source>
        <dbReference type="SAM" id="MobiDB-lite"/>
    </source>
</evidence>
<accession>A0A0F7S799</accession>
<protein>
    <submittedName>
        <fullName evidence="9">Uncharacterized protein</fullName>
    </submittedName>
</protein>
<name>A0A0F7S799_9BASI</name>
<dbReference type="GO" id="GO:0000776">
    <property type="term" value="C:kinetochore"/>
    <property type="evidence" value="ECO:0007669"/>
    <property type="project" value="UniProtKB-KW"/>
</dbReference>
<dbReference type="Gene3D" id="1.10.20.10">
    <property type="entry name" value="Histone, subunit A"/>
    <property type="match status" value="1"/>
</dbReference>
<keyword evidence="3" id="KW-0158">Chromosome</keyword>
<dbReference type="GO" id="GO:0005654">
    <property type="term" value="C:nucleoplasm"/>
    <property type="evidence" value="ECO:0007669"/>
    <property type="project" value="TreeGrafter"/>
</dbReference>
<evidence type="ECO:0000313" key="9">
    <source>
        <dbReference type="EMBL" id="CDW98847.1"/>
    </source>
</evidence>
<sequence length="178" mass="19882">MKLPARSLIKKLVRAHLPPNTRLSKTADLYVMLAFLIYLQRLANESKVVHQIDLSNGLKGSRSITRRHINGAHKHVTLTQMAGAAARSVPINRTFALIAKKCRAYTWALKSSARVKHDHRDSQSTKDLIQSPNSLYASRLPASSSLASGQSLSWDQRSTHNHNNTRTRTLTEQTFASC</sequence>
<dbReference type="GO" id="GO:0046982">
    <property type="term" value="F:protein heterodimerization activity"/>
    <property type="evidence" value="ECO:0007669"/>
    <property type="project" value="InterPro"/>
</dbReference>
<proteinExistence type="inferred from homology"/>
<evidence type="ECO:0000256" key="5">
    <source>
        <dbReference type="ARBA" id="ARBA00023242"/>
    </source>
</evidence>
<dbReference type="Proteomes" id="UP000242770">
    <property type="component" value="Unassembled WGS sequence"/>
</dbReference>
<dbReference type="PANTHER" id="PTHR34832">
    <property type="entry name" value="CENTROMERE PROTEIN W"/>
    <property type="match status" value="1"/>
</dbReference>
<evidence type="ECO:0000256" key="6">
    <source>
        <dbReference type="ARBA" id="ARBA00023328"/>
    </source>
</evidence>
<comment type="similarity">
    <text evidence="7">Belongs to the CENP-W/WIP1 family.</text>
</comment>
<dbReference type="InterPro" id="IPR052484">
    <property type="entry name" value="CENP-W/WIP1"/>
</dbReference>
<dbReference type="GO" id="GO:0000278">
    <property type="term" value="P:mitotic cell cycle"/>
    <property type="evidence" value="ECO:0007669"/>
    <property type="project" value="TreeGrafter"/>
</dbReference>
<keyword evidence="6" id="KW-0137">Centromere</keyword>
<dbReference type="GO" id="GO:0051382">
    <property type="term" value="P:kinetochore assembly"/>
    <property type="evidence" value="ECO:0007669"/>
    <property type="project" value="TreeGrafter"/>
</dbReference>
<dbReference type="EMBL" id="CCFA01003776">
    <property type="protein sequence ID" value="CDW98847.1"/>
    <property type="molecule type" value="Genomic_DNA"/>
</dbReference>
<dbReference type="STRING" id="49012.A0A0F7S799"/>
<gene>
    <name evidence="9" type="primary">SSCI63640.1</name>
</gene>
<dbReference type="AlphaFoldDB" id="A0A0F7S799"/>
<dbReference type="CDD" id="cd13732">
    <property type="entry name" value="HFD_CENP-W"/>
    <property type="match status" value="1"/>
</dbReference>
<evidence type="ECO:0000256" key="2">
    <source>
        <dbReference type="ARBA" id="ARBA00004629"/>
    </source>
</evidence>
<keyword evidence="10" id="KW-1185">Reference proteome</keyword>
<feature type="region of interest" description="Disordered" evidence="8">
    <location>
        <begin position="149"/>
        <end position="178"/>
    </location>
</feature>
<reference evidence="10" key="1">
    <citation type="submission" date="2014-06" db="EMBL/GenBank/DDBJ databases">
        <authorList>
            <person name="Berkman P.J."/>
        </authorList>
    </citation>
    <scope>NUCLEOTIDE SEQUENCE [LARGE SCALE GENOMIC DNA]</scope>
</reference>
<evidence type="ECO:0000256" key="7">
    <source>
        <dbReference type="ARBA" id="ARBA00038432"/>
    </source>
</evidence>
<dbReference type="InterPro" id="IPR009072">
    <property type="entry name" value="Histone-fold"/>
</dbReference>
<keyword evidence="5" id="KW-0539">Nucleus</keyword>
<evidence type="ECO:0000313" key="10">
    <source>
        <dbReference type="Proteomes" id="UP000242770"/>
    </source>
</evidence>
<dbReference type="GO" id="GO:0007059">
    <property type="term" value="P:chromosome segregation"/>
    <property type="evidence" value="ECO:0007669"/>
    <property type="project" value="TreeGrafter"/>
</dbReference>